<evidence type="ECO:0000313" key="2">
    <source>
        <dbReference type="Proteomes" id="UP001186974"/>
    </source>
</evidence>
<proteinExistence type="predicted"/>
<accession>A0ACC3D2D3</accession>
<gene>
    <name evidence="1" type="ORF">LTS18_007582</name>
</gene>
<name>A0ACC3D2D3_9PEZI</name>
<evidence type="ECO:0000313" key="1">
    <source>
        <dbReference type="EMBL" id="KAK3060834.1"/>
    </source>
</evidence>
<keyword evidence="2" id="KW-1185">Reference proteome</keyword>
<feature type="non-terminal residue" evidence="1">
    <location>
        <position position="178"/>
    </location>
</feature>
<organism evidence="1 2">
    <name type="scientific">Coniosporium uncinatum</name>
    <dbReference type="NCBI Taxonomy" id="93489"/>
    <lineage>
        <taxon>Eukaryota</taxon>
        <taxon>Fungi</taxon>
        <taxon>Dikarya</taxon>
        <taxon>Ascomycota</taxon>
        <taxon>Pezizomycotina</taxon>
        <taxon>Dothideomycetes</taxon>
        <taxon>Dothideomycetes incertae sedis</taxon>
        <taxon>Coniosporium</taxon>
    </lineage>
</organism>
<comment type="caution">
    <text evidence="1">The sequence shown here is derived from an EMBL/GenBank/DDBJ whole genome shotgun (WGS) entry which is preliminary data.</text>
</comment>
<reference evidence="1" key="1">
    <citation type="submission" date="2024-09" db="EMBL/GenBank/DDBJ databases">
        <title>Black Yeasts Isolated from many extreme environments.</title>
        <authorList>
            <person name="Coleine C."/>
            <person name="Stajich J.E."/>
            <person name="Selbmann L."/>
        </authorList>
    </citation>
    <scope>NUCLEOTIDE SEQUENCE</scope>
    <source>
        <strain evidence="1">CCFEE 5737</strain>
    </source>
</reference>
<protein>
    <submittedName>
        <fullName evidence="1">Uncharacterized protein</fullName>
    </submittedName>
</protein>
<dbReference type="EMBL" id="JAWDJW010008253">
    <property type="protein sequence ID" value="KAK3060834.1"/>
    <property type="molecule type" value="Genomic_DNA"/>
</dbReference>
<dbReference type="Proteomes" id="UP001186974">
    <property type="component" value="Unassembled WGS sequence"/>
</dbReference>
<sequence length="178" mass="19731">MEKRTDDHNDHHDPSPFHRTHKAKIIAILFITMLGLAWYRMPLSTNLPPTPYHPHALQPADSLLPNAEPVAVPKIPSADTKKRVPLEIHIMSKCPDARDCMQQLVVPAMVNISSRVNFKLSFIGRATSHDDDVACMHGPGECLGNIVELCAASLYPDPKIYLGFAMCLEAQYGKIPGE</sequence>